<evidence type="ECO:0000313" key="2">
    <source>
        <dbReference type="EMBL" id="KZT29633.1"/>
    </source>
</evidence>
<gene>
    <name evidence="2" type="ORF">NEOLEDRAFT_1127356</name>
</gene>
<accession>A0A165VGB0</accession>
<protein>
    <submittedName>
        <fullName evidence="2">Uncharacterized protein</fullName>
    </submittedName>
</protein>
<name>A0A165VGB0_9AGAM</name>
<evidence type="ECO:0000313" key="3">
    <source>
        <dbReference type="Proteomes" id="UP000076761"/>
    </source>
</evidence>
<dbReference type="EMBL" id="KV425553">
    <property type="protein sequence ID" value="KZT29633.1"/>
    <property type="molecule type" value="Genomic_DNA"/>
</dbReference>
<evidence type="ECO:0000256" key="1">
    <source>
        <dbReference type="SAM" id="Phobius"/>
    </source>
</evidence>
<keyword evidence="3" id="KW-1185">Reference proteome</keyword>
<dbReference type="Proteomes" id="UP000076761">
    <property type="component" value="Unassembled WGS sequence"/>
</dbReference>
<dbReference type="InParanoid" id="A0A165VGB0"/>
<dbReference type="AlphaFoldDB" id="A0A165VGB0"/>
<keyword evidence="1" id="KW-1133">Transmembrane helix</keyword>
<keyword evidence="1" id="KW-0472">Membrane</keyword>
<keyword evidence="1" id="KW-0812">Transmembrane</keyword>
<reference evidence="2 3" key="1">
    <citation type="journal article" date="2016" name="Mol. Biol. Evol.">
        <title>Comparative Genomics of Early-Diverging Mushroom-Forming Fungi Provides Insights into the Origins of Lignocellulose Decay Capabilities.</title>
        <authorList>
            <person name="Nagy L.G."/>
            <person name="Riley R."/>
            <person name="Tritt A."/>
            <person name="Adam C."/>
            <person name="Daum C."/>
            <person name="Floudas D."/>
            <person name="Sun H."/>
            <person name="Yadav J.S."/>
            <person name="Pangilinan J."/>
            <person name="Larsson K.H."/>
            <person name="Matsuura K."/>
            <person name="Barry K."/>
            <person name="Labutti K."/>
            <person name="Kuo R."/>
            <person name="Ohm R.A."/>
            <person name="Bhattacharya S.S."/>
            <person name="Shirouzu T."/>
            <person name="Yoshinaga Y."/>
            <person name="Martin F.M."/>
            <person name="Grigoriev I.V."/>
            <person name="Hibbett D.S."/>
        </authorList>
    </citation>
    <scope>NUCLEOTIDE SEQUENCE [LARGE SCALE GENOMIC DNA]</scope>
    <source>
        <strain evidence="2 3">HHB14362 ss-1</strain>
    </source>
</reference>
<sequence>MPWDWSSMSFGLLRVSRQLRRVGSMSNKLLVCQHSSFGSTAFRLQSRNGGVTAVHGCKELLIKSMCLYRGLCVSASILVLTYSAWYCVVSALRPMG</sequence>
<proteinExistence type="predicted"/>
<feature type="transmembrane region" description="Helical" evidence="1">
    <location>
        <begin position="66"/>
        <end position="86"/>
    </location>
</feature>
<organism evidence="2 3">
    <name type="scientific">Neolentinus lepideus HHB14362 ss-1</name>
    <dbReference type="NCBI Taxonomy" id="1314782"/>
    <lineage>
        <taxon>Eukaryota</taxon>
        <taxon>Fungi</taxon>
        <taxon>Dikarya</taxon>
        <taxon>Basidiomycota</taxon>
        <taxon>Agaricomycotina</taxon>
        <taxon>Agaricomycetes</taxon>
        <taxon>Gloeophyllales</taxon>
        <taxon>Gloeophyllaceae</taxon>
        <taxon>Neolentinus</taxon>
    </lineage>
</organism>